<feature type="domain" description="Cyclin-like" evidence="2">
    <location>
        <begin position="23"/>
        <end position="108"/>
    </location>
</feature>
<dbReference type="FunFam" id="1.10.472.10:FF:000096">
    <property type="entry name" value="G1/S-specific cyclin-D3 isoform X2"/>
    <property type="match status" value="1"/>
</dbReference>
<dbReference type="InterPro" id="IPR006671">
    <property type="entry name" value="Cyclin_N"/>
</dbReference>
<proteinExistence type="inferred from homology"/>
<evidence type="ECO:0000259" key="2">
    <source>
        <dbReference type="SMART" id="SM00385"/>
    </source>
</evidence>
<dbReference type="Pfam" id="PF00134">
    <property type="entry name" value="Cyclin_N"/>
    <property type="match status" value="1"/>
</dbReference>
<dbReference type="InterPro" id="IPR036915">
    <property type="entry name" value="Cyclin-like_sf"/>
</dbReference>
<dbReference type="EMBL" id="OC000342">
    <property type="protein sequence ID" value="CAD7256981.1"/>
    <property type="molecule type" value="Genomic_DNA"/>
</dbReference>
<dbReference type="InterPro" id="IPR013763">
    <property type="entry name" value="Cyclin-like_dom"/>
</dbReference>
<dbReference type="InterPro" id="IPR039361">
    <property type="entry name" value="Cyclin"/>
</dbReference>
<evidence type="ECO:0000313" key="3">
    <source>
        <dbReference type="EMBL" id="CAD7256981.1"/>
    </source>
</evidence>
<dbReference type="SMART" id="SM00385">
    <property type="entry name" value="CYCLIN"/>
    <property type="match status" value="1"/>
</dbReference>
<dbReference type="Gene3D" id="1.10.472.10">
    <property type="entry name" value="Cyclin-like"/>
    <property type="match status" value="1"/>
</dbReference>
<dbReference type="SUPFAM" id="SSF47954">
    <property type="entry name" value="Cyclin-like"/>
    <property type="match status" value="1"/>
</dbReference>
<name>A0A7R9AMY3_TIMSH</name>
<comment type="similarity">
    <text evidence="1">Belongs to the cyclin family.</text>
</comment>
<dbReference type="PANTHER" id="PTHR10177">
    <property type="entry name" value="CYCLINS"/>
    <property type="match status" value="1"/>
</dbReference>
<organism evidence="3">
    <name type="scientific">Timema shepardi</name>
    <name type="common">Walking stick</name>
    <dbReference type="NCBI Taxonomy" id="629360"/>
    <lineage>
        <taxon>Eukaryota</taxon>
        <taxon>Metazoa</taxon>
        <taxon>Ecdysozoa</taxon>
        <taxon>Arthropoda</taxon>
        <taxon>Hexapoda</taxon>
        <taxon>Insecta</taxon>
        <taxon>Pterygota</taxon>
        <taxon>Neoptera</taxon>
        <taxon>Polyneoptera</taxon>
        <taxon>Phasmatodea</taxon>
        <taxon>Timematodea</taxon>
        <taxon>Timematoidea</taxon>
        <taxon>Timematidae</taxon>
        <taxon>Timema</taxon>
    </lineage>
</organism>
<dbReference type="AlphaFoldDB" id="A0A7R9AMY3"/>
<protein>
    <recommendedName>
        <fullName evidence="2">Cyclin-like domain-containing protein</fullName>
    </recommendedName>
</protein>
<accession>A0A7R9AMY3</accession>
<sequence length="123" mass="13916">MGARGTEVSGGIPPDQQLVSINVFVCSQVCEEQKCQEEVFSLAANYLDRFLSVRTIKKTQLQLLGCACLLLSSKLREPRPLSAQLLVFYTDNSISTRDLWVPFFFLLKISSSAEFKFQPKHRL</sequence>
<keyword evidence="1" id="KW-0195">Cyclin</keyword>
<reference evidence="3" key="1">
    <citation type="submission" date="2020-11" db="EMBL/GenBank/DDBJ databases">
        <authorList>
            <person name="Tran Van P."/>
        </authorList>
    </citation>
    <scope>NUCLEOTIDE SEQUENCE</scope>
</reference>
<gene>
    <name evidence="3" type="ORF">TSIB3V08_LOCUS1256</name>
</gene>
<evidence type="ECO:0000256" key="1">
    <source>
        <dbReference type="RuleBase" id="RU000383"/>
    </source>
</evidence>